<keyword evidence="2" id="KW-1185">Reference proteome</keyword>
<evidence type="ECO:0000313" key="2">
    <source>
        <dbReference type="Proteomes" id="UP001234581"/>
    </source>
</evidence>
<proteinExistence type="predicted"/>
<dbReference type="RefSeq" id="XP_058337531.1">
    <property type="nucleotide sequence ID" value="XM_058491726.1"/>
</dbReference>
<name>A0AAD7USG3_9FUNG</name>
<evidence type="ECO:0000313" key="1">
    <source>
        <dbReference type="EMBL" id="KAJ8652617.1"/>
    </source>
</evidence>
<sequence length="66" mass="7279">MPYVCVTYDTSSGFLDTTLPAMDLSACGIMALAKLPRLQHLTLYGTEQPELQQALEDFMTESCKCS</sequence>
<dbReference type="GeneID" id="83219162"/>
<organism evidence="1 2">
    <name type="scientific">Lichtheimia ornata</name>
    <dbReference type="NCBI Taxonomy" id="688661"/>
    <lineage>
        <taxon>Eukaryota</taxon>
        <taxon>Fungi</taxon>
        <taxon>Fungi incertae sedis</taxon>
        <taxon>Mucoromycota</taxon>
        <taxon>Mucoromycotina</taxon>
        <taxon>Mucoromycetes</taxon>
        <taxon>Mucorales</taxon>
        <taxon>Lichtheimiaceae</taxon>
        <taxon>Lichtheimia</taxon>
    </lineage>
</organism>
<reference evidence="1 2" key="1">
    <citation type="submission" date="2023-03" db="EMBL/GenBank/DDBJ databases">
        <title>Genome sequence of Lichtheimia ornata CBS 291.66.</title>
        <authorList>
            <person name="Mohabir J.T."/>
            <person name="Shea T.P."/>
            <person name="Kurbessoian T."/>
            <person name="Berby B."/>
            <person name="Fontaine J."/>
            <person name="Livny J."/>
            <person name="Gnirke A."/>
            <person name="Stajich J.E."/>
            <person name="Cuomo C.A."/>
        </authorList>
    </citation>
    <scope>NUCLEOTIDE SEQUENCE [LARGE SCALE GENOMIC DNA]</scope>
    <source>
        <strain evidence="1">CBS 291.66</strain>
    </source>
</reference>
<comment type="caution">
    <text evidence="1">The sequence shown here is derived from an EMBL/GenBank/DDBJ whole genome shotgun (WGS) entry which is preliminary data.</text>
</comment>
<dbReference type="Proteomes" id="UP001234581">
    <property type="component" value="Unassembled WGS sequence"/>
</dbReference>
<dbReference type="AlphaFoldDB" id="A0AAD7USG3"/>
<accession>A0AAD7USG3</accession>
<protein>
    <submittedName>
        <fullName evidence="1">Uncharacterized protein</fullName>
    </submittedName>
</protein>
<gene>
    <name evidence="1" type="ORF">O0I10_011763</name>
</gene>
<dbReference type="EMBL" id="JARTCD010000099">
    <property type="protein sequence ID" value="KAJ8652617.1"/>
    <property type="molecule type" value="Genomic_DNA"/>
</dbReference>